<sequence>MGFHIHYCHRKELADPDRDRAPLHSELKERNPLPHVDRDRLPCSPPLEQLDGNIERERKLLSGGARPREVVLKERGIDAAAMINHDFARHLDRFCYFCRNNSVSFNSVRTDTLPPGQRIVRKFERKDQQVDIERVEVQRRNWHNENWRNNIPEECNFEREMII</sequence>
<proteinExistence type="predicted"/>
<accession>A0A9Q0Z8L9</accession>
<dbReference type="AlphaFoldDB" id="A0A9Q0Z8L9"/>
<dbReference type="Proteomes" id="UP001151529">
    <property type="component" value="Chromosome 11"/>
</dbReference>
<organism evidence="2 3">
    <name type="scientific">Salix viminalis</name>
    <name type="common">Common osier</name>
    <name type="synonym">Basket willow</name>
    <dbReference type="NCBI Taxonomy" id="40686"/>
    <lineage>
        <taxon>Eukaryota</taxon>
        <taxon>Viridiplantae</taxon>
        <taxon>Streptophyta</taxon>
        <taxon>Embryophyta</taxon>
        <taxon>Tracheophyta</taxon>
        <taxon>Spermatophyta</taxon>
        <taxon>Magnoliopsida</taxon>
        <taxon>eudicotyledons</taxon>
        <taxon>Gunneridae</taxon>
        <taxon>Pentapetalae</taxon>
        <taxon>rosids</taxon>
        <taxon>fabids</taxon>
        <taxon>Malpighiales</taxon>
        <taxon>Salicaceae</taxon>
        <taxon>Saliceae</taxon>
        <taxon>Salix</taxon>
    </lineage>
</organism>
<reference evidence="2" key="2">
    <citation type="journal article" date="2023" name="Int. J. Mol. Sci.">
        <title>De Novo Assembly and Annotation of 11 Diverse Shrub Willow (Salix) Genomes Reveals Novel Gene Organization in Sex-Linked Regions.</title>
        <authorList>
            <person name="Hyden B."/>
            <person name="Feng K."/>
            <person name="Yates T.B."/>
            <person name="Jawdy S."/>
            <person name="Cereghino C."/>
            <person name="Smart L.B."/>
            <person name="Muchero W."/>
        </authorList>
    </citation>
    <scope>NUCLEOTIDE SEQUENCE [LARGE SCALE GENOMIC DNA]</scope>
    <source>
        <tissue evidence="2">Shoot tip</tissue>
    </source>
</reference>
<dbReference type="EMBL" id="JAPFFL010000005">
    <property type="protein sequence ID" value="KAJ6725325.1"/>
    <property type="molecule type" value="Genomic_DNA"/>
</dbReference>
<feature type="region of interest" description="Disordered" evidence="1">
    <location>
        <begin position="25"/>
        <end position="49"/>
    </location>
</feature>
<dbReference type="OrthoDB" id="48651at2759"/>
<reference evidence="2" key="1">
    <citation type="submission" date="2022-11" db="EMBL/GenBank/DDBJ databases">
        <authorList>
            <person name="Hyden B.L."/>
            <person name="Feng K."/>
            <person name="Yates T."/>
            <person name="Jawdy S."/>
            <person name="Smart L.B."/>
            <person name="Muchero W."/>
        </authorList>
    </citation>
    <scope>NUCLEOTIDE SEQUENCE</scope>
    <source>
        <tissue evidence="2">Shoot tip</tissue>
    </source>
</reference>
<feature type="compositionally biased region" description="Basic and acidic residues" evidence="1">
    <location>
        <begin position="25"/>
        <end position="41"/>
    </location>
</feature>
<name>A0A9Q0Z8L9_SALVM</name>
<protein>
    <submittedName>
        <fullName evidence="2">Uncharacterized protein</fullName>
    </submittedName>
</protein>
<dbReference type="GO" id="GO:0003743">
    <property type="term" value="F:translation initiation factor activity"/>
    <property type="evidence" value="ECO:0007669"/>
    <property type="project" value="InterPro"/>
</dbReference>
<evidence type="ECO:0000313" key="3">
    <source>
        <dbReference type="Proteomes" id="UP001151529"/>
    </source>
</evidence>
<dbReference type="PANTHER" id="PTHR32091">
    <property type="entry name" value="EUKARYOTIC TRANSLATION INITIATION FACTOR 4B"/>
    <property type="match status" value="1"/>
</dbReference>
<dbReference type="PANTHER" id="PTHR32091:SF4">
    <property type="entry name" value="OS07G0546100 PROTEIN"/>
    <property type="match status" value="1"/>
</dbReference>
<evidence type="ECO:0000313" key="2">
    <source>
        <dbReference type="EMBL" id="KAJ6725325.1"/>
    </source>
</evidence>
<gene>
    <name evidence="2" type="ORF">OIU85_023175</name>
</gene>
<dbReference type="GO" id="GO:0003729">
    <property type="term" value="F:mRNA binding"/>
    <property type="evidence" value="ECO:0007669"/>
    <property type="project" value="TreeGrafter"/>
</dbReference>
<dbReference type="InterPro" id="IPR010433">
    <property type="entry name" value="EIF-4B_pln"/>
</dbReference>
<comment type="caution">
    <text evidence="2">The sequence shown here is derived from an EMBL/GenBank/DDBJ whole genome shotgun (WGS) entry which is preliminary data.</text>
</comment>
<keyword evidence="3" id="KW-1185">Reference proteome</keyword>
<evidence type="ECO:0000256" key="1">
    <source>
        <dbReference type="SAM" id="MobiDB-lite"/>
    </source>
</evidence>